<keyword evidence="1" id="KW-0472">Membrane</keyword>
<proteinExistence type="predicted"/>
<keyword evidence="1" id="KW-1133">Transmembrane helix</keyword>
<organism evidence="3 4">
    <name type="scientific">Agromyces atrinae</name>
    <dbReference type="NCBI Taxonomy" id="592376"/>
    <lineage>
        <taxon>Bacteria</taxon>
        <taxon>Bacillati</taxon>
        <taxon>Actinomycetota</taxon>
        <taxon>Actinomycetes</taxon>
        <taxon>Micrococcales</taxon>
        <taxon>Microbacteriaceae</taxon>
        <taxon>Agromyces</taxon>
    </lineage>
</organism>
<protein>
    <recommendedName>
        <fullName evidence="6">CU044_5270 family protein</fullName>
    </recommendedName>
</protein>
<reference evidence="2 5" key="2">
    <citation type="submission" date="2020-07" db="EMBL/GenBank/DDBJ databases">
        <title>Sequencing the genomes of 1000 actinobacteria strains.</title>
        <authorList>
            <person name="Klenk H.-P."/>
        </authorList>
    </citation>
    <scope>NUCLEOTIDE SEQUENCE [LARGE SCALE GENOMIC DNA]</scope>
    <source>
        <strain evidence="2 5">DSM 23870</strain>
    </source>
</reference>
<evidence type="ECO:0008006" key="6">
    <source>
        <dbReference type="Google" id="ProtNLM"/>
    </source>
</evidence>
<evidence type="ECO:0000256" key="1">
    <source>
        <dbReference type="SAM" id="Phobius"/>
    </source>
</evidence>
<evidence type="ECO:0000313" key="4">
    <source>
        <dbReference type="Proteomes" id="UP000292686"/>
    </source>
</evidence>
<dbReference type="EMBL" id="SDPM01000005">
    <property type="protein sequence ID" value="RXZ86370.1"/>
    <property type="molecule type" value="Genomic_DNA"/>
</dbReference>
<comment type="caution">
    <text evidence="3">The sequence shown here is derived from an EMBL/GenBank/DDBJ whole genome shotgun (WGS) entry which is preliminary data.</text>
</comment>
<dbReference type="Proteomes" id="UP000292686">
    <property type="component" value="Unassembled WGS sequence"/>
</dbReference>
<dbReference type="Proteomes" id="UP000581087">
    <property type="component" value="Unassembled WGS sequence"/>
</dbReference>
<evidence type="ECO:0000313" key="3">
    <source>
        <dbReference type="EMBL" id="RXZ86370.1"/>
    </source>
</evidence>
<name>A0A4Q2MBC9_9MICO</name>
<keyword evidence="4" id="KW-1185">Reference proteome</keyword>
<feature type="transmembrane region" description="Helical" evidence="1">
    <location>
        <begin position="56"/>
        <end position="77"/>
    </location>
</feature>
<dbReference type="OrthoDB" id="3425969at2"/>
<gene>
    <name evidence="2" type="ORF">BJ972_000561</name>
    <name evidence="3" type="ORF">ESP50_11480</name>
</gene>
<accession>A0A4Q2MBC9</accession>
<dbReference type="AlphaFoldDB" id="A0A4Q2MBC9"/>
<evidence type="ECO:0000313" key="2">
    <source>
        <dbReference type="EMBL" id="NYD66042.1"/>
    </source>
</evidence>
<reference evidence="3 4" key="1">
    <citation type="submission" date="2019-01" db="EMBL/GenBank/DDBJ databases">
        <title>Agromyces.</title>
        <authorList>
            <person name="Li J."/>
        </authorList>
    </citation>
    <scope>NUCLEOTIDE SEQUENCE [LARGE SCALE GENOMIC DNA]</scope>
    <source>
        <strain evidence="3 4">DSM 23870</strain>
    </source>
</reference>
<keyword evidence="1" id="KW-0812">Transmembrane</keyword>
<dbReference type="RefSeq" id="WP_129175236.1">
    <property type="nucleotide sequence ID" value="NZ_JACCBI010000001.1"/>
</dbReference>
<dbReference type="EMBL" id="JACCBI010000001">
    <property type="protein sequence ID" value="NYD66042.1"/>
    <property type="molecule type" value="Genomic_DNA"/>
</dbReference>
<sequence>MKKDDLTRLIRSARPELPIDDATIDARKAALFDRIVGDEPSDELAARRVRRAPVRLIFSVAAVFVILVLLGAGTFLVPRPGQAFAVTPPVLQAEPLSSTAKEVLMDAADQLIPTSGEPPRTFSYRAWQLQSTDPGNGALSSVVQPAEITVSTAPDGSVSRIARATVPYPEDAGTVRPGDELWRLEYAPGEYQPVFPDPPTDAAAVGEYLARYGALPEEPTSGDYILAIQMLLTERTLASTEEAALLRFVASLPDLMVNGTVTDRLGRQGVSVSTTSRAPGEFIDSLIVSPAGAGILSSEMTYIGSDRTDIASPAIVLYYAWEK</sequence>
<evidence type="ECO:0000313" key="5">
    <source>
        <dbReference type="Proteomes" id="UP000581087"/>
    </source>
</evidence>